<gene>
    <name evidence="1" type="ORF">HX829_15300</name>
</gene>
<protein>
    <submittedName>
        <fullName evidence="1">Uncharacterized protein</fullName>
    </submittedName>
</protein>
<reference evidence="1 2" key="1">
    <citation type="submission" date="2020-04" db="EMBL/GenBank/DDBJ databases">
        <title>Molecular characterization of pseudomonads from Agaricus bisporus reveal novel blotch 2 pathogens in Western Europe.</title>
        <authorList>
            <person name="Taparia T."/>
            <person name="Krijger M."/>
            <person name="Haynes E."/>
            <person name="Elpinstone J.G."/>
            <person name="Noble R."/>
            <person name="Van Der Wolf J."/>
        </authorList>
    </citation>
    <scope>NUCLEOTIDE SEQUENCE [LARGE SCALE GENOMIC DNA]</scope>
    <source>
        <strain evidence="1 2">F1001</strain>
    </source>
</reference>
<dbReference type="RefSeq" id="WP_100939365.1">
    <property type="nucleotide sequence ID" value="NZ_JACAPU010000016.1"/>
</dbReference>
<evidence type="ECO:0000313" key="2">
    <source>
        <dbReference type="Proteomes" id="UP000582981"/>
    </source>
</evidence>
<organism evidence="1 2">
    <name type="scientific">Pseudomonas gingeri</name>
    <dbReference type="NCBI Taxonomy" id="117681"/>
    <lineage>
        <taxon>Bacteria</taxon>
        <taxon>Pseudomonadati</taxon>
        <taxon>Pseudomonadota</taxon>
        <taxon>Gammaproteobacteria</taxon>
        <taxon>Pseudomonadales</taxon>
        <taxon>Pseudomonadaceae</taxon>
        <taxon>Pseudomonas</taxon>
    </lineage>
</organism>
<dbReference type="Proteomes" id="UP000582981">
    <property type="component" value="Unassembled WGS sequence"/>
</dbReference>
<accession>A0A7Y7WEB8</accession>
<dbReference type="AlphaFoldDB" id="A0A7Y7WEB8"/>
<name>A0A7Y7WEB8_9PSED</name>
<sequence>MDNLDLLGLDSGKSTFHLIGHDGKSKELLRKKAASLIPAAIVSLQRKWMPDLEGRNMVNIDTRIKFRHFC</sequence>
<comment type="caution">
    <text evidence="1">The sequence shown here is derived from an EMBL/GenBank/DDBJ whole genome shotgun (WGS) entry which is preliminary data.</text>
</comment>
<evidence type="ECO:0000313" key="1">
    <source>
        <dbReference type="EMBL" id="NWB47855.1"/>
    </source>
</evidence>
<proteinExistence type="predicted"/>
<dbReference type="EMBL" id="JACAPU010000016">
    <property type="protein sequence ID" value="NWB47855.1"/>
    <property type="molecule type" value="Genomic_DNA"/>
</dbReference>